<keyword evidence="1" id="KW-0233">DNA recombination</keyword>
<dbReference type="Gene3D" id="1.10.443.10">
    <property type="entry name" value="Intergrase catalytic core"/>
    <property type="match status" value="1"/>
</dbReference>
<dbReference type="PANTHER" id="PTHR34605:SF4">
    <property type="entry name" value="DNA ADENINE METHYLTRANSFERASE"/>
    <property type="match status" value="1"/>
</dbReference>
<dbReference type="Proteomes" id="UP001195769">
    <property type="component" value="Unassembled WGS sequence"/>
</dbReference>
<dbReference type="InterPro" id="IPR052925">
    <property type="entry name" value="Phage_Integrase-like_Recomb"/>
</dbReference>
<accession>A0AAD4DNV1</accession>
<evidence type="ECO:0000313" key="2">
    <source>
        <dbReference type="EMBL" id="KAG1886935.1"/>
    </source>
</evidence>
<dbReference type="RefSeq" id="XP_041216776.1">
    <property type="nucleotide sequence ID" value="XM_041364730.1"/>
</dbReference>
<comment type="caution">
    <text evidence="2">The sequence shown here is derived from an EMBL/GenBank/DDBJ whole genome shotgun (WGS) entry which is preliminary data.</text>
</comment>
<dbReference type="InterPro" id="IPR011010">
    <property type="entry name" value="DNA_brk_join_enz"/>
</dbReference>
<dbReference type="GO" id="GO:0006310">
    <property type="term" value="P:DNA recombination"/>
    <property type="evidence" value="ECO:0007669"/>
    <property type="project" value="UniProtKB-KW"/>
</dbReference>
<evidence type="ECO:0000256" key="1">
    <source>
        <dbReference type="ARBA" id="ARBA00023172"/>
    </source>
</evidence>
<name>A0AAD4DNV1_9AGAM</name>
<keyword evidence="3" id="KW-1185">Reference proteome</keyword>
<sequence length="272" mass="31282">MVGNPSISVEVSSFMCSLRRRKVQAGEVANSAHAITSEILFKLHHHNHLPQNWTIQAYQPGVRKPAGGLGTSKNLDCWGGGQVRRLLQAAYTVAFLRMLQFNEVLKIQVHDLHVEKDWVVLYLPFWKTHQNGDIKPFYLWVLPSNEAHICPAWALAAWLQESKLTTGYLFRKVVSGDRIAEANSPMSSEQFLELFRNNLLNINIDPAPYGTHSFRRGGCQYLHVERRWHLRRIFKYLISSNDDPAEPREHFFNPNQRPTIKCRQCGWCCSCA</sequence>
<dbReference type="EMBL" id="JABBWK010000229">
    <property type="protein sequence ID" value="KAG1886935.1"/>
    <property type="molecule type" value="Genomic_DNA"/>
</dbReference>
<dbReference type="GO" id="GO:0015074">
    <property type="term" value="P:DNA integration"/>
    <property type="evidence" value="ECO:0007669"/>
    <property type="project" value="InterPro"/>
</dbReference>
<organism evidence="2 3">
    <name type="scientific">Suillus fuscotomentosus</name>
    <dbReference type="NCBI Taxonomy" id="1912939"/>
    <lineage>
        <taxon>Eukaryota</taxon>
        <taxon>Fungi</taxon>
        <taxon>Dikarya</taxon>
        <taxon>Basidiomycota</taxon>
        <taxon>Agaricomycotina</taxon>
        <taxon>Agaricomycetes</taxon>
        <taxon>Agaricomycetidae</taxon>
        <taxon>Boletales</taxon>
        <taxon>Suillineae</taxon>
        <taxon>Suillaceae</taxon>
        <taxon>Suillus</taxon>
    </lineage>
</organism>
<evidence type="ECO:0000313" key="3">
    <source>
        <dbReference type="Proteomes" id="UP001195769"/>
    </source>
</evidence>
<dbReference type="GO" id="GO:0003677">
    <property type="term" value="F:DNA binding"/>
    <property type="evidence" value="ECO:0007669"/>
    <property type="project" value="InterPro"/>
</dbReference>
<dbReference type="GeneID" id="64659028"/>
<dbReference type="SUPFAM" id="SSF56349">
    <property type="entry name" value="DNA breaking-rejoining enzymes"/>
    <property type="match status" value="1"/>
</dbReference>
<evidence type="ECO:0008006" key="4">
    <source>
        <dbReference type="Google" id="ProtNLM"/>
    </source>
</evidence>
<reference evidence="2" key="1">
    <citation type="journal article" date="2020" name="New Phytol.">
        <title>Comparative genomics reveals dynamic genome evolution in host specialist ectomycorrhizal fungi.</title>
        <authorList>
            <person name="Lofgren L.A."/>
            <person name="Nguyen N.H."/>
            <person name="Vilgalys R."/>
            <person name="Ruytinx J."/>
            <person name="Liao H.L."/>
            <person name="Branco S."/>
            <person name="Kuo A."/>
            <person name="LaButti K."/>
            <person name="Lipzen A."/>
            <person name="Andreopoulos W."/>
            <person name="Pangilinan J."/>
            <person name="Riley R."/>
            <person name="Hundley H."/>
            <person name="Na H."/>
            <person name="Barry K."/>
            <person name="Grigoriev I.V."/>
            <person name="Stajich J.E."/>
            <person name="Kennedy P.G."/>
        </authorList>
    </citation>
    <scope>NUCLEOTIDE SEQUENCE</scope>
    <source>
        <strain evidence="2">FC203</strain>
    </source>
</reference>
<protein>
    <recommendedName>
        <fullName evidence="4">DNA breaking-rejoining enzyme</fullName>
    </recommendedName>
</protein>
<proteinExistence type="predicted"/>
<dbReference type="AlphaFoldDB" id="A0AAD4DNV1"/>
<dbReference type="InterPro" id="IPR013762">
    <property type="entry name" value="Integrase-like_cat_sf"/>
</dbReference>
<dbReference type="PANTHER" id="PTHR34605">
    <property type="entry name" value="PHAGE_INTEGRASE DOMAIN-CONTAINING PROTEIN"/>
    <property type="match status" value="1"/>
</dbReference>
<gene>
    <name evidence="2" type="ORF">F5891DRAFT_1132297</name>
</gene>